<dbReference type="CDD" id="cd03469">
    <property type="entry name" value="Rieske_RO_Alpha_N"/>
    <property type="match status" value="1"/>
</dbReference>
<protein>
    <submittedName>
        <fullName evidence="8">Aromatic ring-hydroxylating dioxygenase subunit alpha</fullName>
    </submittedName>
</protein>
<reference evidence="8 9" key="1">
    <citation type="submission" date="2018-11" db="EMBL/GenBank/DDBJ databases">
        <title>the genome of Mesorhizobium tamadayense DSM 28320.</title>
        <authorList>
            <person name="Gao J."/>
        </authorList>
    </citation>
    <scope>NUCLEOTIDE SEQUENCE [LARGE SCALE GENOMIC DNA]</scope>
    <source>
        <strain evidence="8 9">DSM 28320</strain>
    </source>
</reference>
<dbReference type="Pfam" id="PF00848">
    <property type="entry name" value="Ring_hydroxyl_A"/>
    <property type="match status" value="1"/>
</dbReference>
<dbReference type="PANTHER" id="PTHR43756:SF5">
    <property type="entry name" value="CHOLINE MONOOXYGENASE, CHLOROPLASTIC"/>
    <property type="match status" value="1"/>
</dbReference>
<comment type="caution">
    <text evidence="8">The sequence shown here is derived from an EMBL/GenBank/DDBJ whole genome shotgun (WGS) entry which is preliminary data.</text>
</comment>
<dbReference type="Gene3D" id="2.102.10.10">
    <property type="entry name" value="Rieske [2Fe-2S] iron-sulphur domain"/>
    <property type="match status" value="1"/>
</dbReference>
<keyword evidence="9" id="KW-1185">Reference proteome</keyword>
<evidence type="ECO:0000259" key="7">
    <source>
        <dbReference type="PROSITE" id="PS51296"/>
    </source>
</evidence>
<evidence type="ECO:0000256" key="4">
    <source>
        <dbReference type="ARBA" id="ARBA00023002"/>
    </source>
</evidence>
<dbReference type="SUPFAM" id="SSF50022">
    <property type="entry name" value="ISP domain"/>
    <property type="match status" value="1"/>
</dbReference>
<dbReference type="GO" id="GO:0005506">
    <property type="term" value="F:iron ion binding"/>
    <property type="evidence" value="ECO:0007669"/>
    <property type="project" value="InterPro"/>
</dbReference>
<proteinExistence type="predicted"/>
<evidence type="ECO:0000256" key="2">
    <source>
        <dbReference type="ARBA" id="ARBA00022714"/>
    </source>
</evidence>
<dbReference type="PROSITE" id="PS51296">
    <property type="entry name" value="RIESKE"/>
    <property type="match status" value="1"/>
</dbReference>
<dbReference type="Pfam" id="PF00355">
    <property type="entry name" value="Rieske"/>
    <property type="match status" value="1"/>
</dbReference>
<name>A0A3P3F5W4_9HYPH</name>
<sequence length="382" mass="43641">MNVHLIEKKDQDKPFREDASVSYTLPARYFYDSAVFEQEKAAIFYKSWVYVCHKSRVRNPGDYVTELVHDQNVIIIKGQDERVRAFHNVCQHRGHELLRGCGKTQMIVCPYHAWTYNLDGTLRAARETGSIKDFDKSQFTLKEVAIEEFCGMLFVNLDGKAVPLREQAPELEKEIRSYVPHADDLVYATSQEYEPQANWKILVENFQECYHCAVAHKDFSVLVDFGDGAYNPYSNGIFTSHCSTRTTRDSAAYKVSGNDIDGYGGWFLWPNLTIWVYPGDEQLSVMRVDPLTPTTSYERHDWFTKDGTVSEELSGTIKFQRDTLQFAEDIPICESVQKGLKSMGYNQGRFVVGGDRVQVTEAPVHHFQKLVVNALGLKIGVE</sequence>
<evidence type="ECO:0000256" key="6">
    <source>
        <dbReference type="ARBA" id="ARBA00023014"/>
    </source>
</evidence>
<dbReference type="InterPro" id="IPR015879">
    <property type="entry name" value="Ring_hydroxy_dOase_asu_C_dom"/>
</dbReference>
<dbReference type="InterPro" id="IPR017941">
    <property type="entry name" value="Rieske_2Fe-2S"/>
</dbReference>
<dbReference type="Gene3D" id="3.90.380.10">
    <property type="entry name" value="Naphthalene 1,2-dioxygenase Alpha Subunit, Chain A, domain 1"/>
    <property type="match status" value="1"/>
</dbReference>
<dbReference type="GO" id="GO:0051213">
    <property type="term" value="F:dioxygenase activity"/>
    <property type="evidence" value="ECO:0007669"/>
    <property type="project" value="UniProtKB-KW"/>
</dbReference>
<dbReference type="InterPro" id="IPR036922">
    <property type="entry name" value="Rieske_2Fe-2S_sf"/>
</dbReference>
<keyword evidence="3" id="KW-0479">Metal-binding</keyword>
<dbReference type="OrthoDB" id="7456916at2"/>
<dbReference type="RefSeq" id="WP_008878291.1">
    <property type="nucleotide sequence ID" value="NZ_RQXT01000049.1"/>
</dbReference>
<dbReference type="PRINTS" id="PR00090">
    <property type="entry name" value="RNGDIOXGNASE"/>
</dbReference>
<gene>
    <name evidence="8" type="ORF">EH240_28960</name>
</gene>
<accession>A0A3P3F5W4</accession>
<keyword evidence="4" id="KW-0560">Oxidoreductase</keyword>
<keyword evidence="8" id="KW-0223">Dioxygenase</keyword>
<dbReference type="SUPFAM" id="SSF55961">
    <property type="entry name" value="Bet v1-like"/>
    <property type="match status" value="1"/>
</dbReference>
<keyword evidence="2" id="KW-0001">2Fe-2S</keyword>
<dbReference type="Proteomes" id="UP000273786">
    <property type="component" value="Unassembled WGS sequence"/>
</dbReference>
<evidence type="ECO:0000256" key="5">
    <source>
        <dbReference type="ARBA" id="ARBA00023004"/>
    </source>
</evidence>
<dbReference type="EMBL" id="RQXT01000049">
    <property type="protein sequence ID" value="RRH93632.1"/>
    <property type="molecule type" value="Genomic_DNA"/>
</dbReference>
<evidence type="ECO:0000313" key="9">
    <source>
        <dbReference type="Proteomes" id="UP000273786"/>
    </source>
</evidence>
<dbReference type="GO" id="GO:0051537">
    <property type="term" value="F:2 iron, 2 sulfur cluster binding"/>
    <property type="evidence" value="ECO:0007669"/>
    <property type="project" value="UniProtKB-KW"/>
</dbReference>
<dbReference type="PANTHER" id="PTHR43756">
    <property type="entry name" value="CHOLINE MONOOXYGENASE, CHLOROPLASTIC"/>
    <property type="match status" value="1"/>
</dbReference>
<dbReference type="InterPro" id="IPR001663">
    <property type="entry name" value="Rng_hydr_dOase-A"/>
</dbReference>
<keyword evidence="5" id="KW-0408">Iron</keyword>
<evidence type="ECO:0000256" key="1">
    <source>
        <dbReference type="ARBA" id="ARBA00001962"/>
    </source>
</evidence>
<comment type="cofactor">
    <cofactor evidence="1">
        <name>Fe cation</name>
        <dbReference type="ChEBI" id="CHEBI:24875"/>
    </cofactor>
</comment>
<dbReference type="AlphaFoldDB" id="A0A3P3F5W4"/>
<feature type="domain" description="Rieske" evidence="7">
    <location>
        <begin position="49"/>
        <end position="155"/>
    </location>
</feature>
<evidence type="ECO:0000313" key="8">
    <source>
        <dbReference type="EMBL" id="RRH93632.1"/>
    </source>
</evidence>
<evidence type="ECO:0000256" key="3">
    <source>
        <dbReference type="ARBA" id="ARBA00022723"/>
    </source>
</evidence>
<keyword evidence="6" id="KW-0411">Iron-sulfur</keyword>
<organism evidence="8 9">
    <name type="scientific">Mesorhizobium tamadayense</name>
    <dbReference type="NCBI Taxonomy" id="425306"/>
    <lineage>
        <taxon>Bacteria</taxon>
        <taxon>Pseudomonadati</taxon>
        <taxon>Pseudomonadota</taxon>
        <taxon>Alphaproteobacteria</taxon>
        <taxon>Hyphomicrobiales</taxon>
        <taxon>Phyllobacteriaceae</taxon>
        <taxon>Mesorhizobium</taxon>
    </lineage>
</organism>